<protein>
    <submittedName>
        <fullName evidence="2">Uncharacterized protein</fullName>
    </submittedName>
</protein>
<dbReference type="RefSeq" id="WP_098242248.1">
    <property type="nucleotide sequence ID" value="NZ_CP022685.1"/>
</dbReference>
<gene>
    <name evidence="2" type="ORF">KY5_2408</name>
</gene>
<evidence type="ECO:0000313" key="2">
    <source>
        <dbReference type="EMBL" id="ATL27426.1"/>
    </source>
</evidence>
<dbReference type="AlphaFoldDB" id="A0A291Q7C6"/>
<accession>A0A291Q7C6</accession>
<dbReference type="KEGG" id="sfk:KY5_2408"/>
<name>A0A291Q7C6_9ACTN</name>
<feature type="compositionally biased region" description="Basic and acidic residues" evidence="1">
    <location>
        <begin position="102"/>
        <end position="120"/>
    </location>
</feature>
<feature type="compositionally biased region" description="Low complexity" evidence="1">
    <location>
        <begin position="127"/>
        <end position="144"/>
    </location>
</feature>
<sequence>MADTALFPSGERDKLILRLQNAVGGFVDGPREAVEDADRVLEDAIQHLTAALAERRRTIRTSWQSTPHSPARETPRGEAAPSPSAPPTATAPEATLAPDPALAHKEATGTTERTEQKTDPTDPTAPPRTTEATGATGATGATDTEQLRLALRDYRETTERLLQV</sequence>
<proteinExistence type="predicted"/>
<evidence type="ECO:0000256" key="1">
    <source>
        <dbReference type="SAM" id="MobiDB-lite"/>
    </source>
</evidence>
<dbReference type="EMBL" id="CP022685">
    <property type="protein sequence ID" value="ATL27426.1"/>
    <property type="molecule type" value="Genomic_DNA"/>
</dbReference>
<keyword evidence="3" id="KW-1185">Reference proteome</keyword>
<reference evidence="2 3" key="1">
    <citation type="submission" date="2017-08" db="EMBL/GenBank/DDBJ databases">
        <title>Complete Genome Sequence of Streptomyces formicae KY5, the formicamycin producer.</title>
        <authorList>
            <person name="Holmes N.A."/>
            <person name="Devine R."/>
            <person name="Qin Z."/>
            <person name="Seipke R.F."/>
            <person name="Wilkinson B."/>
            <person name="Hutchings M.I."/>
        </authorList>
    </citation>
    <scope>NUCLEOTIDE SEQUENCE [LARGE SCALE GENOMIC DNA]</scope>
    <source>
        <strain evidence="2 3">KY5</strain>
    </source>
</reference>
<feature type="compositionally biased region" description="Low complexity" evidence="1">
    <location>
        <begin position="78"/>
        <end position="101"/>
    </location>
</feature>
<evidence type="ECO:0000313" key="3">
    <source>
        <dbReference type="Proteomes" id="UP000221011"/>
    </source>
</evidence>
<feature type="region of interest" description="Disordered" evidence="1">
    <location>
        <begin position="57"/>
        <end position="146"/>
    </location>
</feature>
<dbReference type="Proteomes" id="UP000221011">
    <property type="component" value="Chromosome"/>
</dbReference>
<organism evidence="2 3">
    <name type="scientific">Streptomyces formicae</name>
    <dbReference type="NCBI Taxonomy" id="1616117"/>
    <lineage>
        <taxon>Bacteria</taxon>
        <taxon>Bacillati</taxon>
        <taxon>Actinomycetota</taxon>
        <taxon>Actinomycetes</taxon>
        <taxon>Kitasatosporales</taxon>
        <taxon>Streptomycetaceae</taxon>
        <taxon>Streptomyces</taxon>
    </lineage>
</organism>